<evidence type="ECO:0000259" key="2">
    <source>
        <dbReference type="Pfam" id="PF13843"/>
    </source>
</evidence>
<gene>
    <name evidence="3" type="ORF">CPELLU_LOCUS19250</name>
</gene>
<dbReference type="PANTHER" id="PTHR46599">
    <property type="entry name" value="PIGGYBAC TRANSPOSABLE ELEMENT-DERIVED PROTEIN 4"/>
    <property type="match status" value="1"/>
</dbReference>
<dbReference type="InterPro" id="IPR029526">
    <property type="entry name" value="PGBD"/>
</dbReference>
<dbReference type="OrthoDB" id="2430719at2759"/>
<sequence>MSYITDDNVSNNNASDSKYLAIFECYHENMLVDQTIKISDFGERASNIEIIEESKEGINEINTRATREKSGLNETSKSGIMNEIDDDMGEASKADKKRKKKAISHKAENKPNLPELPEFEPLHTFSNHHGYSTLPHEMQIGTISPIVLFRLCFSDKQLQIIVENTNKYEQIKSYEGGLEDLWNSNEKMAVHNIKQFMSLYQFQQIKRFLHISNPTEPKSYWYSKIEPLASNLQKIFKKLYTSSTRVSIDEMIVQFSDHSMYTFKIKNKPTPEGYKIFSLCDAGACSTVRTNSSKFPKILKLENPLVLDWDTLSAMIDNSPVYLLTTIHQIIGDEWKITHNHHCPHITSTNARKVHQVFGDNVRKELKIPKLIDDYNHYMKGVDIADQLRSYYNCQLTAHHTWFPLFFWLLDTTLDLIQENLKITTKKITRKRPNNVFSAESSKN</sequence>
<name>A0A9N9K8K2_9GLOM</name>
<proteinExistence type="predicted"/>
<dbReference type="EMBL" id="CAJVQA010044372">
    <property type="protein sequence ID" value="CAG8816529.1"/>
    <property type="molecule type" value="Genomic_DNA"/>
</dbReference>
<keyword evidence="4" id="KW-1185">Reference proteome</keyword>
<accession>A0A9N9K8K2</accession>
<evidence type="ECO:0000313" key="3">
    <source>
        <dbReference type="EMBL" id="CAG8816529.1"/>
    </source>
</evidence>
<dbReference type="PANTHER" id="PTHR46599:SF3">
    <property type="entry name" value="PIGGYBAC TRANSPOSABLE ELEMENT-DERIVED PROTEIN 4"/>
    <property type="match status" value="1"/>
</dbReference>
<feature type="non-terminal residue" evidence="3">
    <location>
        <position position="1"/>
    </location>
</feature>
<evidence type="ECO:0000313" key="4">
    <source>
        <dbReference type="Proteomes" id="UP000789759"/>
    </source>
</evidence>
<evidence type="ECO:0000256" key="1">
    <source>
        <dbReference type="SAM" id="MobiDB-lite"/>
    </source>
</evidence>
<feature type="region of interest" description="Disordered" evidence="1">
    <location>
        <begin position="64"/>
        <end position="117"/>
    </location>
</feature>
<protein>
    <submittedName>
        <fullName evidence="3">24477_t:CDS:1</fullName>
    </submittedName>
</protein>
<dbReference type="AlphaFoldDB" id="A0A9N9K8K2"/>
<organism evidence="3 4">
    <name type="scientific">Cetraspora pellucida</name>
    <dbReference type="NCBI Taxonomy" id="1433469"/>
    <lineage>
        <taxon>Eukaryota</taxon>
        <taxon>Fungi</taxon>
        <taxon>Fungi incertae sedis</taxon>
        <taxon>Mucoromycota</taxon>
        <taxon>Glomeromycotina</taxon>
        <taxon>Glomeromycetes</taxon>
        <taxon>Diversisporales</taxon>
        <taxon>Gigasporaceae</taxon>
        <taxon>Cetraspora</taxon>
    </lineage>
</organism>
<feature type="domain" description="PiggyBac transposable element-derived protein" evidence="2">
    <location>
        <begin position="178"/>
        <end position="282"/>
    </location>
</feature>
<reference evidence="3" key="1">
    <citation type="submission" date="2021-06" db="EMBL/GenBank/DDBJ databases">
        <authorList>
            <person name="Kallberg Y."/>
            <person name="Tangrot J."/>
            <person name="Rosling A."/>
        </authorList>
    </citation>
    <scope>NUCLEOTIDE SEQUENCE</scope>
    <source>
        <strain evidence="3">FL966</strain>
    </source>
</reference>
<feature type="compositionally biased region" description="Basic residues" evidence="1">
    <location>
        <begin position="95"/>
        <end position="104"/>
    </location>
</feature>
<dbReference type="Proteomes" id="UP000789759">
    <property type="component" value="Unassembled WGS sequence"/>
</dbReference>
<dbReference type="Pfam" id="PF13843">
    <property type="entry name" value="DDE_Tnp_1_7"/>
    <property type="match status" value="2"/>
</dbReference>
<comment type="caution">
    <text evidence="3">The sequence shown here is derived from an EMBL/GenBank/DDBJ whole genome shotgun (WGS) entry which is preliminary data.</text>
</comment>
<feature type="domain" description="PiggyBac transposable element-derived protein" evidence="2">
    <location>
        <begin position="284"/>
        <end position="413"/>
    </location>
</feature>
<feature type="non-terminal residue" evidence="3">
    <location>
        <position position="444"/>
    </location>
</feature>